<name>A0AAV2FSZ8_9ROSI</name>
<protein>
    <submittedName>
        <fullName evidence="1">Uncharacterized protein</fullName>
    </submittedName>
</protein>
<dbReference type="Proteomes" id="UP001497516">
    <property type="component" value="Chromosome 7"/>
</dbReference>
<organism evidence="1 2">
    <name type="scientific">Linum trigynum</name>
    <dbReference type="NCBI Taxonomy" id="586398"/>
    <lineage>
        <taxon>Eukaryota</taxon>
        <taxon>Viridiplantae</taxon>
        <taxon>Streptophyta</taxon>
        <taxon>Embryophyta</taxon>
        <taxon>Tracheophyta</taxon>
        <taxon>Spermatophyta</taxon>
        <taxon>Magnoliopsida</taxon>
        <taxon>eudicotyledons</taxon>
        <taxon>Gunneridae</taxon>
        <taxon>Pentapetalae</taxon>
        <taxon>rosids</taxon>
        <taxon>fabids</taxon>
        <taxon>Malpighiales</taxon>
        <taxon>Linaceae</taxon>
        <taxon>Linum</taxon>
    </lineage>
</organism>
<evidence type="ECO:0000313" key="1">
    <source>
        <dbReference type="EMBL" id="CAL1401508.1"/>
    </source>
</evidence>
<accession>A0AAV2FSZ8</accession>
<sequence>MRSPEHPQLLFSGEEIKAKIEERRDLRDRTMAVVFDADEGGDAGLAGKRRSSWTNLDSTEIRDFSRMRRGPGERLTWAQRAASRWKTSSLKRTGIDPEHQWAILGRLDSMRIRHMATL</sequence>
<dbReference type="AlphaFoldDB" id="A0AAV2FSZ8"/>
<reference evidence="1 2" key="1">
    <citation type="submission" date="2024-04" db="EMBL/GenBank/DDBJ databases">
        <authorList>
            <person name="Fracassetti M."/>
        </authorList>
    </citation>
    <scope>NUCLEOTIDE SEQUENCE [LARGE SCALE GENOMIC DNA]</scope>
</reference>
<proteinExistence type="predicted"/>
<keyword evidence="2" id="KW-1185">Reference proteome</keyword>
<gene>
    <name evidence="1" type="ORF">LTRI10_LOCUS41561</name>
</gene>
<evidence type="ECO:0000313" key="2">
    <source>
        <dbReference type="Proteomes" id="UP001497516"/>
    </source>
</evidence>
<dbReference type="EMBL" id="OZ034820">
    <property type="protein sequence ID" value="CAL1401508.1"/>
    <property type="molecule type" value="Genomic_DNA"/>
</dbReference>